<dbReference type="PANTHER" id="PTHR33495">
    <property type="entry name" value="ANTI-SIGMA FACTOR ANTAGONIST TM_1081-RELATED-RELATED"/>
    <property type="match status" value="1"/>
</dbReference>
<dbReference type="PROSITE" id="PS50801">
    <property type="entry name" value="STAS"/>
    <property type="match status" value="1"/>
</dbReference>
<protein>
    <recommendedName>
        <fullName evidence="2">Anti-sigma factor antagonist</fullName>
    </recommendedName>
</protein>
<dbReference type="PANTHER" id="PTHR33495:SF2">
    <property type="entry name" value="ANTI-SIGMA FACTOR ANTAGONIST TM_1081-RELATED"/>
    <property type="match status" value="1"/>
</dbReference>
<comment type="similarity">
    <text evidence="1 2">Belongs to the anti-sigma-factor antagonist family.</text>
</comment>
<dbReference type="NCBIfam" id="TIGR00377">
    <property type="entry name" value="ant_ant_sig"/>
    <property type="match status" value="1"/>
</dbReference>
<dbReference type="Gene3D" id="3.30.750.24">
    <property type="entry name" value="STAS domain"/>
    <property type="match status" value="1"/>
</dbReference>
<keyword evidence="5" id="KW-1185">Reference proteome</keyword>
<dbReference type="InterPro" id="IPR002645">
    <property type="entry name" value="STAS_dom"/>
</dbReference>
<dbReference type="EMBL" id="BAABAT010000021">
    <property type="protein sequence ID" value="GAA4255507.1"/>
    <property type="molecule type" value="Genomic_DNA"/>
</dbReference>
<reference evidence="5" key="1">
    <citation type="journal article" date="2019" name="Int. J. Syst. Evol. Microbiol.">
        <title>The Global Catalogue of Microorganisms (GCM) 10K type strain sequencing project: providing services to taxonomists for standard genome sequencing and annotation.</title>
        <authorList>
            <consortium name="The Broad Institute Genomics Platform"/>
            <consortium name="The Broad Institute Genome Sequencing Center for Infectious Disease"/>
            <person name="Wu L."/>
            <person name="Ma J."/>
        </authorList>
    </citation>
    <scope>NUCLEOTIDE SEQUENCE [LARGE SCALE GENOMIC DNA]</scope>
    <source>
        <strain evidence="5">JCM 17441</strain>
    </source>
</reference>
<dbReference type="Proteomes" id="UP001500620">
    <property type="component" value="Unassembled WGS sequence"/>
</dbReference>
<proteinExistence type="inferred from homology"/>
<comment type="caution">
    <text evidence="4">The sequence shown here is derived from an EMBL/GenBank/DDBJ whole genome shotgun (WGS) entry which is preliminary data.</text>
</comment>
<feature type="domain" description="STAS" evidence="3">
    <location>
        <begin position="2"/>
        <end position="111"/>
    </location>
</feature>
<gene>
    <name evidence="4" type="ORF">GCM10022255_064630</name>
</gene>
<dbReference type="Pfam" id="PF01740">
    <property type="entry name" value="STAS"/>
    <property type="match status" value="1"/>
</dbReference>
<dbReference type="InterPro" id="IPR036513">
    <property type="entry name" value="STAS_dom_sf"/>
</dbReference>
<organism evidence="4 5">
    <name type="scientific">Dactylosporangium darangshiense</name>
    <dbReference type="NCBI Taxonomy" id="579108"/>
    <lineage>
        <taxon>Bacteria</taxon>
        <taxon>Bacillati</taxon>
        <taxon>Actinomycetota</taxon>
        <taxon>Actinomycetes</taxon>
        <taxon>Micromonosporales</taxon>
        <taxon>Micromonosporaceae</taxon>
        <taxon>Dactylosporangium</taxon>
    </lineage>
</organism>
<name>A0ABP8DGM5_9ACTN</name>
<evidence type="ECO:0000256" key="1">
    <source>
        <dbReference type="ARBA" id="ARBA00009013"/>
    </source>
</evidence>
<sequence>MHVAVTNREDGVALVSVHGPIDLSTAPQLREAMHALFDTGQARIVVDLADVDSCDSIGLGTFAYGHNHCVASGGFLRLAAPPPPLANLLRVVGLTGPIPVHDTIEDALRAGAPA</sequence>
<dbReference type="InterPro" id="IPR003658">
    <property type="entry name" value="Anti-sigma_ant"/>
</dbReference>
<dbReference type="CDD" id="cd07043">
    <property type="entry name" value="STAS_anti-anti-sigma_factors"/>
    <property type="match status" value="1"/>
</dbReference>
<dbReference type="SUPFAM" id="SSF52091">
    <property type="entry name" value="SpoIIaa-like"/>
    <property type="match status" value="1"/>
</dbReference>
<accession>A0ABP8DGM5</accession>
<evidence type="ECO:0000259" key="3">
    <source>
        <dbReference type="PROSITE" id="PS50801"/>
    </source>
</evidence>
<evidence type="ECO:0000313" key="4">
    <source>
        <dbReference type="EMBL" id="GAA4255507.1"/>
    </source>
</evidence>
<evidence type="ECO:0000313" key="5">
    <source>
        <dbReference type="Proteomes" id="UP001500620"/>
    </source>
</evidence>
<evidence type="ECO:0000256" key="2">
    <source>
        <dbReference type="RuleBase" id="RU003749"/>
    </source>
</evidence>